<organism evidence="2 3">
    <name type="scientific">Pristionchus mayeri</name>
    <dbReference type="NCBI Taxonomy" id="1317129"/>
    <lineage>
        <taxon>Eukaryota</taxon>
        <taxon>Metazoa</taxon>
        <taxon>Ecdysozoa</taxon>
        <taxon>Nematoda</taxon>
        <taxon>Chromadorea</taxon>
        <taxon>Rhabditida</taxon>
        <taxon>Rhabditina</taxon>
        <taxon>Diplogasteromorpha</taxon>
        <taxon>Diplogasteroidea</taxon>
        <taxon>Neodiplogasteridae</taxon>
        <taxon>Pristionchus</taxon>
    </lineage>
</organism>
<dbReference type="Proteomes" id="UP001328107">
    <property type="component" value="Unassembled WGS sequence"/>
</dbReference>
<proteinExistence type="predicted"/>
<comment type="caution">
    <text evidence="2">The sequence shown here is derived from an EMBL/GenBank/DDBJ whole genome shotgun (WGS) entry which is preliminary data.</text>
</comment>
<accession>A0AAN4ZD14</accession>
<evidence type="ECO:0000313" key="3">
    <source>
        <dbReference type="Proteomes" id="UP001328107"/>
    </source>
</evidence>
<sequence>SYSMGEGQSRLNQQHELHRAQLQEMRRQEALNEEQRRRQSDELVAQTIAAQKRAAEREEQLKDSIRKIEEEQLKRAQERSIDSFHNEHLKEFDERLKEKNAELESLRENSVKELEVLRKKQEEESRAHLEDLHNIHEKIVKIDESHTETVKKLLEERNDERKEMQNEIIAAHRQYQEAAFKMLKSRSETTAITFGILNNVIAKNAIEKDATTINTKIGNIREVLSKMEDERRKIIDWMVENDLKKKKKGFNALISRAVHDKGDAVKTHLKTMYDECTLLDALIKEVMTLVSNGTFAQDLIEKAKGPLTFGLGKASDLFDEIAKLRRAAAESPHSIVLEGVKECLNGLTLAMNSVPNLVIQSTTEYIHEEMKKLEISNENFLNHVIGPNGEDTLAIEGH</sequence>
<feature type="compositionally biased region" description="Basic and acidic residues" evidence="1">
    <location>
        <begin position="13"/>
        <end position="41"/>
    </location>
</feature>
<protein>
    <submittedName>
        <fullName evidence="2">Uncharacterized protein</fullName>
    </submittedName>
</protein>
<feature type="region of interest" description="Disordered" evidence="1">
    <location>
        <begin position="1"/>
        <end position="43"/>
    </location>
</feature>
<feature type="non-terminal residue" evidence="2">
    <location>
        <position position="1"/>
    </location>
</feature>
<evidence type="ECO:0000313" key="2">
    <source>
        <dbReference type="EMBL" id="GMR36253.1"/>
    </source>
</evidence>
<gene>
    <name evidence="2" type="ORF">PMAYCL1PPCAC_06448</name>
</gene>
<dbReference type="EMBL" id="BTRK01000002">
    <property type="protein sequence ID" value="GMR36253.1"/>
    <property type="molecule type" value="Genomic_DNA"/>
</dbReference>
<reference evidence="3" key="1">
    <citation type="submission" date="2022-10" db="EMBL/GenBank/DDBJ databases">
        <title>Genome assembly of Pristionchus species.</title>
        <authorList>
            <person name="Yoshida K."/>
            <person name="Sommer R.J."/>
        </authorList>
    </citation>
    <scope>NUCLEOTIDE SEQUENCE [LARGE SCALE GENOMIC DNA]</scope>
    <source>
        <strain evidence="3">RS5460</strain>
    </source>
</reference>
<keyword evidence="3" id="KW-1185">Reference proteome</keyword>
<name>A0AAN4ZD14_9BILA</name>
<evidence type="ECO:0000256" key="1">
    <source>
        <dbReference type="SAM" id="MobiDB-lite"/>
    </source>
</evidence>
<dbReference type="AlphaFoldDB" id="A0AAN4ZD14"/>